<evidence type="ECO:0000313" key="4">
    <source>
        <dbReference type="Proteomes" id="UP000483293"/>
    </source>
</evidence>
<comment type="caution">
    <text evidence="3">The sequence shown here is derived from an EMBL/GenBank/DDBJ whole genome shotgun (WGS) entry which is preliminary data.</text>
</comment>
<dbReference type="InterPro" id="IPR017946">
    <property type="entry name" value="PLC-like_Pdiesterase_TIM-brl"/>
</dbReference>
<feature type="transmembrane region" description="Helical" evidence="1">
    <location>
        <begin position="27"/>
        <end position="48"/>
    </location>
</feature>
<feature type="domain" description="GP-PDE" evidence="2">
    <location>
        <begin position="91"/>
        <end position="324"/>
    </location>
</feature>
<dbReference type="InterPro" id="IPR030395">
    <property type="entry name" value="GP_PDE_dom"/>
</dbReference>
<dbReference type="PANTHER" id="PTHR46211:SF1">
    <property type="entry name" value="GLYCEROPHOSPHODIESTER PHOSPHODIESTERASE, CYTOPLASMIC"/>
    <property type="match status" value="1"/>
</dbReference>
<name>A0A6L9SRX1_9BIFI</name>
<dbReference type="SUPFAM" id="SSF51695">
    <property type="entry name" value="PLC-like phosphodiesterases"/>
    <property type="match status" value="1"/>
</dbReference>
<evidence type="ECO:0000313" key="3">
    <source>
        <dbReference type="EMBL" id="NEG55317.1"/>
    </source>
</evidence>
<organism evidence="3 4">
    <name type="scientific">Bifidobacterium platyrrhinorum</name>
    <dbReference type="NCBI Taxonomy" id="2661628"/>
    <lineage>
        <taxon>Bacteria</taxon>
        <taxon>Bacillati</taxon>
        <taxon>Actinomycetota</taxon>
        <taxon>Actinomycetes</taxon>
        <taxon>Bifidobacteriales</taxon>
        <taxon>Bifidobacteriaceae</taxon>
        <taxon>Bifidobacterium</taxon>
    </lineage>
</organism>
<protein>
    <recommendedName>
        <fullName evidence="2">GP-PDE domain-containing protein</fullName>
    </recommendedName>
</protein>
<keyword evidence="1" id="KW-1133">Transmembrane helix</keyword>
<gene>
    <name evidence="3" type="ORF">GFD21_05955</name>
</gene>
<dbReference type="GO" id="GO:0008081">
    <property type="term" value="F:phosphoric diester hydrolase activity"/>
    <property type="evidence" value="ECO:0007669"/>
    <property type="project" value="InterPro"/>
</dbReference>
<dbReference type="Proteomes" id="UP000483293">
    <property type="component" value="Unassembled WGS sequence"/>
</dbReference>
<keyword evidence="1" id="KW-0472">Membrane</keyword>
<dbReference type="PANTHER" id="PTHR46211">
    <property type="entry name" value="GLYCEROPHOSPHORYL DIESTER PHOSPHODIESTERASE"/>
    <property type="match status" value="1"/>
</dbReference>
<evidence type="ECO:0000259" key="2">
    <source>
        <dbReference type="PROSITE" id="PS51704"/>
    </source>
</evidence>
<dbReference type="Pfam" id="PF03009">
    <property type="entry name" value="GDPD"/>
    <property type="match status" value="1"/>
</dbReference>
<dbReference type="PROSITE" id="PS51704">
    <property type="entry name" value="GP_PDE"/>
    <property type="match status" value="1"/>
</dbReference>
<dbReference type="Gene3D" id="3.20.20.190">
    <property type="entry name" value="Phosphatidylinositol (PI) phosphodiesterase"/>
    <property type="match status" value="1"/>
</dbReference>
<evidence type="ECO:0000256" key="1">
    <source>
        <dbReference type="SAM" id="Phobius"/>
    </source>
</evidence>
<dbReference type="EMBL" id="WHZV01000004">
    <property type="protein sequence ID" value="NEG55317.1"/>
    <property type="molecule type" value="Genomic_DNA"/>
</dbReference>
<dbReference type="RefSeq" id="WP_163197026.1">
    <property type="nucleotide sequence ID" value="NZ_WHZV01000004.1"/>
</dbReference>
<proteinExistence type="predicted"/>
<dbReference type="AlphaFoldDB" id="A0A6L9SRX1"/>
<reference evidence="3 4" key="1">
    <citation type="submission" date="2019-10" db="EMBL/GenBank/DDBJ databases">
        <title>Bifidobacterium from non-human primates.</title>
        <authorList>
            <person name="Modesto M."/>
        </authorList>
    </citation>
    <scope>NUCLEOTIDE SEQUENCE [LARGE SCALE GENOMIC DNA]</scope>
    <source>
        <strain evidence="3 4">SMA15</strain>
    </source>
</reference>
<dbReference type="GO" id="GO:0006629">
    <property type="term" value="P:lipid metabolic process"/>
    <property type="evidence" value="ECO:0007669"/>
    <property type="project" value="InterPro"/>
</dbReference>
<accession>A0A6L9SRX1</accession>
<sequence>MNDRNITEAGTDVAGTAEAAGASRRRWAVQLVVLVVSLALVAGVAVAANLRRRERDATGVPGVIAGVAGLFGHGAPGPLGGHTRDTWTVRPLAIAHRGDDSAPENSLHAIANAGARGADYAEIDVRLDADGTPVVFHDRATGRLSAAGRDAPVAAMRTRELQRMTMRQNGEDFHIPTLAQAILAAQRTNDHLGLLLHLKTDDRHAPRVTGAVMRQVERHGFAPRVMIMSTNDEAIRIVHRRHPGWLVGKCVSPAGHPRVTWPRGASFVVMRGNRFDPAVARRAARAGMPVYAGVSGDYREANRCLRRGASGILGDSARRLDRVVDRHAVRLDGGIARDGATPWARPVA</sequence>
<keyword evidence="1" id="KW-0812">Transmembrane</keyword>
<keyword evidence="4" id="KW-1185">Reference proteome</keyword>